<dbReference type="Proteomes" id="UP000257109">
    <property type="component" value="Unassembled WGS sequence"/>
</dbReference>
<evidence type="ECO:0000313" key="2">
    <source>
        <dbReference type="Proteomes" id="UP000257109"/>
    </source>
</evidence>
<dbReference type="EMBL" id="QJKJ01011279">
    <property type="protein sequence ID" value="RDX71569.1"/>
    <property type="molecule type" value="Genomic_DNA"/>
</dbReference>
<proteinExistence type="predicted"/>
<feature type="non-terminal residue" evidence="1">
    <location>
        <position position="77"/>
    </location>
</feature>
<dbReference type="AlphaFoldDB" id="A0A371EZX7"/>
<keyword evidence="2" id="KW-1185">Reference proteome</keyword>
<organism evidence="1 2">
    <name type="scientific">Mucuna pruriens</name>
    <name type="common">Velvet bean</name>
    <name type="synonym">Dolichos pruriens</name>
    <dbReference type="NCBI Taxonomy" id="157652"/>
    <lineage>
        <taxon>Eukaryota</taxon>
        <taxon>Viridiplantae</taxon>
        <taxon>Streptophyta</taxon>
        <taxon>Embryophyta</taxon>
        <taxon>Tracheophyta</taxon>
        <taxon>Spermatophyta</taxon>
        <taxon>Magnoliopsida</taxon>
        <taxon>eudicotyledons</taxon>
        <taxon>Gunneridae</taxon>
        <taxon>Pentapetalae</taxon>
        <taxon>rosids</taxon>
        <taxon>fabids</taxon>
        <taxon>Fabales</taxon>
        <taxon>Fabaceae</taxon>
        <taxon>Papilionoideae</taxon>
        <taxon>50 kb inversion clade</taxon>
        <taxon>NPAAA clade</taxon>
        <taxon>indigoferoid/millettioid clade</taxon>
        <taxon>Phaseoleae</taxon>
        <taxon>Mucuna</taxon>
    </lineage>
</organism>
<gene>
    <name evidence="1" type="ORF">CR513_49067</name>
</gene>
<evidence type="ECO:0000313" key="1">
    <source>
        <dbReference type="EMBL" id="RDX71569.1"/>
    </source>
</evidence>
<feature type="non-terminal residue" evidence="1">
    <location>
        <position position="1"/>
    </location>
</feature>
<sequence length="77" mass="9114">MHYDFKFSFSKIHSEMIMPLKILILFLECMSEIMPWIENFPFCLRDVKLSFVPKSKCKNIIIHEDLNNITLPPVSNP</sequence>
<protein>
    <submittedName>
        <fullName evidence="1">Uncharacterized protein</fullName>
    </submittedName>
</protein>
<reference evidence="1" key="1">
    <citation type="submission" date="2018-05" db="EMBL/GenBank/DDBJ databases">
        <title>Draft genome of Mucuna pruriens seed.</title>
        <authorList>
            <person name="Nnadi N.E."/>
            <person name="Vos R."/>
            <person name="Hasami M.H."/>
            <person name="Devisetty U.K."/>
            <person name="Aguiy J.C."/>
        </authorList>
    </citation>
    <scope>NUCLEOTIDE SEQUENCE [LARGE SCALE GENOMIC DNA]</scope>
    <source>
        <strain evidence="1">JCA_2017</strain>
    </source>
</reference>
<accession>A0A371EZX7</accession>
<name>A0A371EZX7_MUCPR</name>
<comment type="caution">
    <text evidence="1">The sequence shown here is derived from an EMBL/GenBank/DDBJ whole genome shotgun (WGS) entry which is preliminary data.</text>
</comment>